<evidence type="ECO:0008006" key="4">
    <source>
        <dbReference type="Google" id="ProtNLM"/>
    </source>
</evidence>
<keyword evidence="1" id="KW-0472">Membrane</keyword>
<proteinExistence type="predicted"/>
<evidence type="ECO:0000313" key="2">
    <source>
        <dbReference type="EMBL" id="MEF2115237.1"/>
    </source>
</evidence>
<protein>
    <recommendedName>
        <fullName evidence="4">Type IV secretion protein Rhs</fullName>
    </recommendedName>
</protein>
<gene>
    <name evidence="2" type="ORF">SJI18_23440</name>
</gene>
<keyword evidence="3" id="KW-1185">Reference proteome</keyword>
<feature type="transmembrane region" description="Helical" evidence="1">
    <location>
        <begin position="220"/>
        <end position="242"/>
    </location>
</feature>
<evidence type="ECO:0000313" key="3">
    <source>
        <dbReference type="Proteomes" id="UP001498469"/>
    </source>
</evidence>
<sequence length="252" mass="26473">MVDITGIHNVINKFQESESKLEHDVKEATVSGSLFTLGAGILSPSALMLLGKGSSGQGTESKKGFNSDNKSEDGLSFWDKAVGAKVTSGLVASADRKRAIDIEKEYGTGSKISPNQHSNNLKDMGKKHYERRNLLRDIPKEDRNIEKAIPKDKMLGKGLGVVTLALTGLTVVDDFDNNRTTPQKLEASSVDVGMTGVAYGISTGAVALVGGICTVVAAPAVVTGALTILAVGIVGIGANYATSEIKSAWNLR</sequence>
<keyword evidence="1" id="KW-0812">Transmembrane</keyword>
<feature type="transmembrane region" description="Helical" evidence="1">
    <location>
        <begin position="192"/>
        <end position="213"/>
    </location>
</feature>
<keyword evidence="1" id="KW-1133">Transmembrane helix</keyword>
<comment type="caution">
    <text evidence="2">The sequence shown here is derived from an EMBL/GenBank/DDBJ whole genome shotgun (WGS) entry which is preliminary data.</text>
</comment>
<organism evidence="2 3">
    <name type="scientific">Clostridium frigoriphilum</name>
    <dbReference type="NCBI Taxonomy" id="443253"/>
    <lineage>
        <taxon>Bacteria</taxon>
        <taxon>Bacillati</taxon>
        <taxon>Bacillota</taxon>
        <taxon>Clostridia</taxon>
        <taxon>Eubacteriales</taxon>
        <taxon>Clostridiaceae</taxon>
        <taxon>Clostridium</taxon>
    </lineage>
</organism>
<feature type="transmembrane region" description="Helical" evidence="1">
    <location>
        <begin position="154"/>
        <end position="172"/>
    </location>
</feature>
<dbReference type="EMBL" id="JAZHFS010000045">
    <property type="protein sequence ID" value="MEF2115237.1"/>
    <property type="molecule type" value="Genomic_DNA"/>
</dbReference>
<name>A0ABU7UXC2_9CLOT</name>
<evidence type="ECO:0000256" key="1">
    <source>
        <dbReference type="SAM" id="Phobius"/>
    </source>
</evidence>
<accession>A0ABU7UXC2</accession>
<reference evidence="2 3" key="1">
    <citation type="submission" date="2023-11" db="EMBL/GenBank/DDBJ databases">
        <title>Draft genome sequence of a psychrophilic Clostridium strain from permafrost water brine.</title>
        <authorList>
            <person name="Shcherbakova V.A."/>
            <person name="Trubitsyn V.E."/>
            <person name="Zakharyuk A.G."/>
        </authorList>
    </citation>
    <scope>NUCLEOTIDE SEQUENCE [LARGE SCALE GENOMIC DNA]</scope>
    <source>
        <strain evidence="2 3">14F</strain>
    </source>
</reference>
<dbReference type="RefSeq" id="WP_216255611.1">
    <property type="nucleotide sequence ID" value="NZ_JAZHFS010000045.1"/>
</dbReference>
<dbReference type="Proteomes" id="UP001498469">
    <property type="component" value="Unassembled WGS sequence"/>
</dbReference>